<feature type="domain" description="C-type lectin" evidence="2">
    <location>
        <begin position="119"/>
        <end position="179"/>
    </location>
</feature>
<evidence type="ECO:0000256" key="1">
    <source>
        <dbReference type="SAM" id="SignalP"/>
    </source>
</evidence>
<dbReference type="EMBL" id="KZ308152">
    <property type="protein sequence ID" value="KAG8223072.1"/>
    <property type="molecule type" value="Genomic_DNA"/>
</dbReference>
<dbReference type="OrthoDB" id="7357196at2759"/>
<evidence type="ECO:0000313" key="4">
    <source>
        <dbReference type="Proteomes" id="UP000792457"/>
    </source>
</evidence>
<keyword evidence="4" id="KW-1185">Reference proteome</keyword>
<accession>A0A8K0NVD7</accession>
<protein>
    <recommendedName>
        <fullName evidence="2">C-type lectin domain-containing protein</fullName>
    </recommendedName>
</protein>
<sequence length="194" mass="22357">MSPWTALTIATITCCTWMIRGDQVPCQDQLSSADSYQKIKFSLVNKRNQTGHWGTQFRLDKESSSKTRNWKMDFELSNRDKGGVYNFYLFGTMTAPPPLPADYELFPGVGYYKFHYDKRYTYSEAAYTCAKEGGHLVIINSLEENRSIQTLYSKFKANATGGSYIGYYDPQKNRNFVTVFEESRRSRIATIETE</sequence>
<dbReference type="InterPro" id="IPR001304">
    <property type="entry name" value="C-type_lectin-like"/>
</dbReference>
<dbReference type="Proteomes" id="UP000792457">
    <property type="component" value="Unassembled WGS sequence"/>
</dbReference>
<feature type="signal peptide" evidence="1">
    <location>
        <begin position="1"/>
        <end position="21"/>
    </location>
</feature>
<keyword evidence="1" id="KW-0732">Signal</keyword>
<gene>
    <name evidence="3" type="ORF">J437_LFUL002020</name>
</gene>
<dbReference type="SUPFAM" id="SSF56436">
    <property type="entry name" value="C-type lectin-like"/>
    <property type="match status" value="1"/>
</dbReference>
<dbReference type="InterPro" id="IPR016187">
    <property type="entry name" value="CTDL_fold"/>
</dbReference>
<dbReference type="CDD" id="cd00037">
    <property type="entry name" value="CLECT"/>
    <property type="match status" value="1"/>
</dbReference>
<organism evidence="3 4">
    <name type="scientific">Ladona fulva</name>
    <name type="common">Scarce chaser dragonfly</name>
    <name type="synonym">Libellula fulva</name>
    <dbReference type="NCBI Taxonomy" id="123851"/>
    <lineage>
        <taxon>Eukaryota</taxon>
        <taxon>Metazoa</taxon>
        <taxon>Ecdysozoa</taxon>
        <taxon>Arthropoda</taxon>
        <taxon>Hexapoda</taxon>
        <taxon>Insecta</taxon>
        <taxon>Pterygota</taxon>
        <taxon>Palaeoptera</taxon>
        <taxon>Odonata</taxon>
        <taxon>Epiprocta</taxon>
        <taxon>Anisoptera</taxon>
        <taxon>Libelluloidea</taxon>
        <taxon>Libellulidae</taxon>
        <taxon>Ladona</taxon>
    </lineage>
</organism>
<name>A0A8K0NVD7_LADFU</name>
<evidence type="ECO:0000259" key="2">
    <source>
        <dbReference type="Pfam" id="PF00059"/>
    </source>
</evidence>
<reference evidence="3" key="1">
    <citation type="submission" date="2013-04" db="EMBL/GenBank/DDBJ databases">
        <authorList>
            <person name="Qu J."/>
            <person name="Murali S.C."/>
            <person name="Bandaranaike D."/>
            <person name="Bellair M."/>
            <person name="Blankenburg K."/>
            <person name="Chao H."/>
            <person name="Dinh H."/>
            <person name="Doddapaneni H."/>
            <person name="Downs B."/>
            <person name="Dugan-Rocha S."/>
            <person name="Elkadiri S."/>
            <person name="Gnanaolivu R.D."/>
            <person name="Hernandez B."/>
            <person name="Javaid M."/>
            <person name="Jayaseelan J.C."/>
            <person name="Lee S."/>
            <person name="Li M."/>
            <person name="Ming W."/>
            <person name="Munidasa M."/>
            <person name="Muniz J."/>
            <person name="Nguyen L."/>
            <person name="Ongeri F."/>
            <person name="Osuji N."/>
            <person name="Pu L.-L."/>
            <person name="Puazo M."/>
            <person name="Qu C."/>
            <person name="Quiroz J."/>
            <person name="Raj R."/>
            <person name="Weissenberger G."/>
            <person name="Xin Y."/>
            <person name="Zou X."/>
            <person name="Han Y."/>
            <person name="Richards S."/>
            <person name="Worley K."/>
            <person name="Muzny D."/>
            <person name="Gibbs R."/>
        </authorList>
    </citation>
    <scope>NUCLEOTIDE SEQUENCE</scope>
    <source>
        <strain evidence="3">Sampled in the wild</strain>
    </source>
</reference>
<reference evidence="3" key="2">
    <citation type="submission" date="2017-10" db="EMBL/GenBank/DDBJ databases">
        <title>Ladona fulva Genome sequencing and assembly.</title>
        <authorList>
            <person name="Murali S."/>
            <person name="Richards S."/>
            <person name="Bandaranaike D."/>
            <person name="Bellair M."/>
            <person name="Blankenburg K."/>
            <person name="Chao H."/>
            <person name="Dinh H."/>
            <person name="Doddapaneni H."/>
            <person name="Dugan-Rocha S."/>
            <person name="Elkadiri S."/>
            <person name="Gnanaolivu R."/>
            <person name="Hernandez B."/>
            <person name="Skinner E."/>
            <person name="Javaid M."/>
            <person name="Lee S."/>
            <person name="Li M."/>
            <person name="Ming W."/>
            <person name="Munidasa M."/>
            <person name="Muniz J."/>
            <person name="Nguyen L."/>
            <person name="Hughes D."/>
            <person name="Osuji N."/>
            <person name="Pu L.-L."/>
            <person name="Puazo M."/>
            <person name="Qu C."/>
            <person name="Quiroz J."/>
            <person name="Raj R."/>
            <person name="Weissenberger G."/>
            <person name="Xin Y."/>
            <person name="Zou X."/>
            <person name="Han Y."/>
            <person name="Worley K."/>
            <person name="Muzny D."/>
            <person name="Gibbs R."/>
        </authorList>
    </citation>
    <scope>NUCLEOTIDE SEQUENCE</scope>
    <source>
        <strain evidence="3">Sampled in the wild</strain>
    </source>
</reference>
<comment type="caution">
    <text evidence="3">The sequence shown here is derived from an EMBL/GenBank/DDBJ whole genome shotgun (WGS) entry which is preliminary data.</text>
</comment>
<dbReference type="InterPro" id="IPR016186">
    <property type="entry name" value="C-type_lectin-like/link_sf"/>
</dbReference>
<dbReference type="Gene3D" id="3.10.100.10">
    <property type="entry name" value="Mannose-Binding Protein A, subunit A"/>
    <property type="match status" value="1"/>
</dbReference>
<dbReference type="Pfam" id="PF00059">
    <property type="entry name" value="Lectin_C"/>
    <property type="match status" value="1"/>
</dbReference>
<feature type="chain" id="PRO_5035471228" description="C-type lectin domain-containing protein" evidence="1">
    <location>
        <begin position="22"/>
        <end position="194"/>
    </location>
</feature>
<dbReference type="AlphaFoldDB" id="A0A8K0NVD7"/>
<evidence type="ECO:0000313" key="3">
    <source>
        <dbReference type="EMBL" id="KAG8223072.1"/>
    </source>
</evidence>
<proteinExistence type="predicted"/>